<name>A0A5A7QHD9_STRAF</name>
<evidence type="ECO:0000313" key="2">
    <source>
        <dbReference type="EMBL" id="GER44386.1"/>
    </source>
</evidence>
<dbReference type="AlphaFoldDB" id="A0A5A7QHD9"/>
<comment type="caution">
    <text evidence="2">The sequence shown here is derived from an EMBL/GenBank/DDBJ whole genome shotgun (WGS) entry which is preliminary data.</text>
</comment>
<sequence>MDIMNDNLQEGQFGDWIKAPVTFTSSQNSQTTWAGTNGENIESIIHNSDGSVARSTEDGEKGEDNRESVDVRENASGIDKQIPKSKKMVREHSKEKNTGDMEIEVVGERHKAVVEVGEGGIAIDDDDASIDADVAEGLVVGAGDDAATIAAHQAKLRRRRGGVAGVRVGRRRLGGDGGNWGSGGASMEEVGPLEKMR</sequence>
<feature type="compositionally biased region" description="Polar residues" evidence="1">
    <location>
        <begin position="45"/>
        <end position="54"/>
    </location>
</feature>
<organism evidence="2 3">
    <name type="scientific">Striga asiatica</name>
    <name type="common">Asiatic witchweed</name>
    <name type="synonym">Buchnera asiatica</name>
    <dbReference type="NCBI Taxonomy" id="4170"/>
    <lineage>
        <taxon>Eukaryota</taxon>
        <taxon>Viridiplantae</taxon>
        <taxon>Streptophyta</taxon>
        <taxon>Embryophyta</taxon>
        <taxon>Tracheophyta</taxon>
        <taxon>Spermatophyta</taxon>
        <taxon>Magnoliopsida</taxon>
        <taxon>eudicotyledons</taxon>
        <taxon>Gunneridae</taxon>
        <taxon>Pentapetalae</taxon>
        <taxon>asterids</taxon>
        <taxon>lamiids</taxon>
        <taxon>Lamiales</taxon>
        <taxon>Orobanchaceae</taxon>
        <taxon>Buchnereae</taxon>
        <taxon>Striga</taxon>
    </lineage>
</organism>
<accession>A0A5A7QHD9</accession>
<feature type="compositionally biased region" description="Gly residues" evidence="1">
    <location>
        <begin position="175"/>
        <end position="184"/>
    </location>
</feature>
<feature type="compositionally biased region" description="Basic and acidic residues" evidence="1">
    <location>
        <begin position="55"/>
        <end position="73"/>
    </location>
</feature>
<proteinExistence type="predicted"/>
<feature type="region of interest" description="Disordered" evidence="1">
    <location>
        <begin position="45"/>
        <end position="100"/>
    </location>
</feature>
<protein>
    <submittedName>
        <fullName evidence="2">Membrane-bound lytic murein transglycosylase F</fullName>
    </submittedName>
</protein>
<keyword evidence="3" id="KW-1185">Reference proteome</keyword>
<dbReference type="Proteomes" id="UP000325081">
    <property type="component" value="Unassembled WGS sequence"/>
</dbReference>
<feature type="compositionally biased region" description="Basic and acidic residues" evidence="1">
    <location>
        <begin position="88"/>
        <end position="99"/>
    </location>
</feature>
<dbReference type="EMBL" id="BKCP01006948">
    <property type="protein sequence ID" value="GER44386.1"/>
    <property type="molecule type" value="Genomic_DNA"/>
</dbReference>
<feature type="region of interest" description="Disordered" evidence="1">
    <location>
        <begin position="167"/>
        <end position="197"/>
    </location>
</feature>
<reference evidence="3" key="1">
    <citation type="journal article" date="2019" name="Curr. Biol.">
        <title>Genome Sequence of Striga asiatica Provides Insight into the Evolution of Plant Parasitism.</title>
        <authorList>
            <person name="Yoshida S."/>
            <person name="Kim S."/>
            <person name="Wafula E.K."/>
            <person name="Tanskanen J."/>
            <person name="Kim Y.M."/>
            <person name="Honaas L."/>
            <person name="Yang Z."/>
            <person name="Spallek T."/>
            <person name="Conn C.E."/>
            <person name="Ichihashi Y."/>
            <person name="Cheong K."/>
            <person name="Cui S."/>
            <person name="Der J.P."/>
            <person name="Gundlach H."/>
            <person name="Jiao Y."/>
            <person name="Hori C."/>
            <person name="Ishida J.K."/>
            <person name="Kasahara H."/>
            <person name="Kiba T."/>
            <person name="Kim M.S."/>
            <person name="Koo N."/>
            <person name="Laohavisit A."/>
            <person name="Lee Y.H."/>
            <person name="Lumba S."/>
            <person name="McCourt P."/>
            <person name="Mortimer J.C."/>
            <person name="Mutuku J.M."/>
            <person name="Nomura T."/>
            <person name="Sasaki-Sekimoto Y."/>
            <person name="Seto Y."/>
            <person name="Wang Y."/>
            <person name="Wakatake T."/>
            <person name="Sakakibara H."/>
            <person name="Demura T."/>
            <person name="Yamaguchi S."/>
            <person name="Yoneyama K."/>
            <person name="Manabe R.I."/>
            <person name="Nelson D.C."/>
            <person name="Schulman A.H."/>
            <person name="Timko M.P."/>
            <person name="dePamphilis C.W."/>
            <person name="Choi D."/>
            <person name="Shirasu K."/>
        </authorList>
    </citation>
    <scope>NUCLEOTIDE SEQUENCE [LARGE SCALE GENOMIC DNA]</scope>
    <source>
        <strain evidence="3">cv. UVA1</strain>
    </source>
</reference>
<gene>
    <name evidence="2" type="ORF">STAS_21286</name>
</gene>
<evidence type="ECO:0000313" key="3">
    <source>
        <dbReference type="Proteomes" id="UP000325081"/>
    </source>
</evidence>
<evidence type="ECO:0000256" key="1">
    <source>
        <dbReference type="SAM" id="MobiDB-lite"/>
    </source>
</evidence>